<feature type="domain" description="HTH merR-type" evidence="8">
    <location>
        <begin position="10"/>
        <end position="78"/>
    </location>
</feature>
<keyword evidence="1" id="KW-0001">2Fe-2S</keyword>
<dbReference type="PANTHER" id="PTHR30204:SF0">
    <property type="entry name" value="REDOX-SENSITIVE TRANSCRIPTIONAL ACTIVATOR SOXR"/>
    <property type="match status" value="1"/>
</dbReference>
<keyword evidence="10" id="KW-1185">Reference proteome</keyword>
<keyword evidence="2" id="KW-0479">Metal-binding</keyword>
<keyword evidence="4" id="KW-0411">Iron-sulfur</keyword>
<dbReference type="InterPro" id="IPR000551">
    <property type="entry name" value="MerR-type_HTH_dom"/>
</dbReference>
<gene>
    <name evidence="9" type="primary">soxR</name>
    <name evidence="9" type="ORF">IU449_13065</name>
</gene>
<keyword evidence="7" id="KW-0804">Transcription</keyword>
<dbReference type="InterPro" id="IPR015358">
    <property type="entry name" value="Tscrpt_reg_MerR_DNA-bd"/>
</dbReference>
<dbReference type="PROSITE" id="PS00552">
    <property type="entry name" value="HTH_MERR_1"/>
    <property type="match status" value="1"/>
</dbReference>
<sequence length="163" mass="18358">MSTADWRAKELTPGQLSQRSGVAVSALHFYEREGLISSRRTSGNQRRYPRDMLRRVAFIRISQRVGIPLSEIKAELDRLPEGRTPTKRDWETVSTTWRADLDDRIEQLIRLRDSLTGCIGCGCLSLGVCKIVNERDRLGDEGPGARVLDTHACRVDSAEQSCD</sequence>
<dbReference type="InterPro" id="IPR009061">
    <property type="entry name" value="DNA-bd_dom_put_sf"/>
</dbReference>
<evidence type="ECO:0000256" key="2">
    <source>
        <dbReference type="ARBA" id="ARBA00022723"/>
    </source>
</evidence>
<keyword evidence="5" id="KW-0805">Transcription regulation</keyword>
<accession>A0ABS0DAG3</accession>
<evidence type="ECO:0000256" key="5">
    <source>
        <dbReference type="ARBA" id="ARBA00023015"/>
    </source>
</evidence>
<dbReference type="InterPro" id="IPR010211">
    <property type="entry name" value="Redox-sen_tscrpt-act_SoxR"/>
</dbReference>
<evidence type="ECO:0000256" key="4">
    <source>
        <dbReference type="ARBA" id="ARBA00023014"/>
    </source>
</evidence>
<evidence type="ECO:0000256" key="3">
    <source>
        <dbReference type="ARBA" id="ARBA00023004"/>
    </source>
</evidence>
<dbReference type="Gene3D" id="1.10.1660.10">
    <property type="match status" value="1"/>
</dbReference>
<dbReference type="CDD" id="cd01110">
    <property type="entry name" value="HTH_SoxR"/>
    <property type="match status" value="1"/>
</dbReference>
<keyword evidence="6" id="KW-0238">DNA-binding</keyword>
<dbReference type="InterPro" id="IPR047057">
    <property type="entry name" value="MerR_fam"/>
</dbReference>
<proteinExistence type="predicted"/>
<evidence type="ECO:0000256" key="7">
    <source>
        <dbReference type="ARBA" id="ARBA00023163"/>
    </source>
</evidence>
<evidence type="ECO:0000256" key="1">
    <source>
        <dbReference type="ARBA" id="ARBA00022714"/>
    </source>
</evidence>
<dbReference type="Proteomes" id="UP000707731">
    <property type="component" value="Unassembled WGS sequence"/>
</dbReference>
<evidence type="ECO:0000313" key="10">
    <source>
        <dbReference type="Proteomes" id="UP000707731"/>
    </source>
</evidence>
<dbReference type="SUPFAM" id="SSF46955">
    <property type="entry name" value="Putative DNA-binding domain"/>
    <property type="match status" value="1"/>
</dbReference>
<name>A0ABS0DAG3_9NOCA</name>
<dbReference type="PRINTS" id="PR00040">
    <property type="entry name" value="HTHMERR"/>
</dbReference>
<evidence type="ECO:0000313" key="9">
    <source>
        <dbReference type="EMBL" id="MBF6355462.1"/>
    </source>
</evidence>
<evidence type="ECO:0000259" key="8">
    <source>
        <dbReference type="PROSITE" id="PS50937"/>
    </source>
</evidence>
<reference evidence="9 10" key="1">
    <citation type="submission" date="2020-10" db="EMBL/GenBank/DDBJ databases">
        <title>Identification of Nocardia species via Next-generation sequencing and recognition of intraspecies genetic diversity.</title>
        <authorList>
            <person name="Li P."/>
            <person name="Li P."/>
            <person name="Lu B."/>
        </authorList>
    </citation>
    <scope>NUCLEOTIDE SEQUENCE [LARGE SCALE GENOMIC DNA]</scope>
    <source>
        <strain evidence="9 10">BJ06-0143</strain>
    </source>
</reference>
<keyword evidence="3" id="KW-0408">Iron</keyword>
<dbReference type="PROSITE" id="PS50937">
    <property type="entry name" value="HTH_MERR_2"/>
    <property type="match status" value="1"/>
</dbReference>
<dbReference type="SMART" id="SM00422">
    <property type="entry name" value="HTH_MERR"/>
    <property type="match status" value="1"/>
</dbReference>
<dbReference type="EMBL" id="JADLQN010000001">
    <property type="protein sequence ID" value="MBF6355462.1"/>
    <property type="molecule type" value="Genomic_DNA"/>
</dbReference>
<dbReference type="Pfam" id="PF09278">
    <property type="entry name" value="MerR-DNA-bind"/>
    <property type="match status" value="1"/>
</dbReference>
<dbReference type="Pfam" id="PF00376">
    <property type="entry name" value="MerR"/>
    <property type="match status" value="1"/>
</dbReference>
<protein>
    <submittedName>
        <fullName evidence="9">Redox-sensitive transcriptional activator SoxR</fullName>
    </submittedName>
</protein>
<dbReference type="PANTHER" id="PTHR30204">
    <property type="entry name" value="REDOX-CYCLING DRUG-SENSING TRANSCRIPTIONAL ACTIVATOR SOXR"/>
    <property type="match status" value="1"/>
</dbReference>
<organism evidence="9 10">
    <name type="scientific">Nocardia higoensis</name>
    <dbReference type="NCBI Taxonomy" id="228599"/>
    <lineage>
        <taxon>Bacteria</taxon>
        <taxon>Bacillati</taxon>
        <taxon>Actinomycetota</taxon>
        <taxon>Actinomycetes</taxon>
        <taxon>Mycobacteriales</taxon>
        <taxon>Nocardiaceae</taxon>
        <taxon>Nocardia</taxon>
    </lineage>
</organism>
<dbReference type="NCBIfam" id="TIGR01950">
    <property type="entry name" value="SoxR"/>
    <property type="match status" value="1"/>
</dbReference>
<evidence type="ECO:0000256" key="6">
    <source>
        <dbReference type="ARBA" id="ARBA00023125"/>
    </source>
</evidence>
<dbReference type="RefSeq" id="WP_195002045.1">
    <property type="nucleotide sequence ID" value="NZ_JADLQN010000001.1"/>
</dbReference>
<comment type="caution">
    <text evidence="9">The sequence shown here is derived from an EMBL/GenBank/DDBJ whole genome shotgun (WGS) entry which is preliminary data.</text>
</comment>